<evidence type="ECO:0000313" key="2">
    <source>
        <dbReference type="Proteomes" id="UP000280759"/>
    </source>
</evidence>
<name>A0A3P5Y7E9_STRCB</name>
<reference evidence="1 2" key="1">
    <citation type="submission" date="2018-10" db="EMBL/GenBank/DDBJ databases">
        <authorList>
            <consortium name="Molecular Microbiology and Infection Unit (UMMI)"/>
            <person name="Machado M."/>
        </authorList>
    </citation>
    <scope>NUCLEOTIDE SEQUENCE [LARGE SCALE GENOMIC DNA]</scope>
    <source>
        <strain evidence="1">FMV2238.02</strain>
    </source>
</reference>
<dbReference type="RefSeq" id="WP_003045421.1">
    <property type="nucleotide sequence ID" value="NZ_BLIS01000006.1"/>
</dbReference>
<proteinExistence type="predicted"/>
<evidence type="ECO:0000313" key="1">
    <source>
        <dbReference type="EMBL" id="VDC43626.1"/>
    </source>
</evidence>
<protein>
    <submittedName>
        <fullName evidence="1">Uncharacterized protein</fullName>
    </submittedName>
</protein>
<dbReference type="Proteomes" id="UP000280759">
    <property type="component" value="Unassembled WGS sequence"/>
</dbReference>
<dbReference type="AlphaFoldDB" id="A0A3P5Y7E9"/>
<gene>
    <name evidence="1" type="ORF">FMV2238Y02_21430</name>
</gene>
<keyword evidence="2" id="KW-1185">Reference proteome</keyword>
<organism evidence="1 2">
    <name type="scientific">Streptococcus canis</name>
    <dbReference type="NCBI Taxonomy" id="1329"/>
    <lineage>
        <taxon>Bacteria</taxon>
        <taxon>Bacillati</taxon>
        <taxon>Bacillota</taxon>
        <taxon>Bacilli</taxon>
        <taxon>Lactobacillales</taxon>
        <taxon>Streptococcaceae</taxon>
        <taxon>Streptococcus</taxon>
    </lineage>
</organism>
<dbReference type="EMBL" id="UXEP01000050">
    <property type="protein sequence ID" value="VDC43626.1"/>
    <property type="molecule type" value="Genomic_DNA"/>
</dbReference>
<sequence length="69" mass="8523">MLSDARLDDLMSESLYMRQLVTRLETLRENPKTDQEERLYSFLGHYRLLTMAERYHLFCFSCFYMREEE</sequence>
<accession>A0A3P5Y7E9</accession>